<dbReference type="EMBL" id="KV892717">
    <property type="protein sequence ID" value="OON20312.1"/>
    <property type="molecule type" value="Genomic_DNA"/>
</dbReference>
<evidence type="ECO:0008006" key="3">
    <source>
        <dbReference type="Google" id="ProtNLM"/>
    </source>
</evidence>
<dbReference type="Pfam" id="PF05380">
    <property type="entry name" value="Peptidase_A17"/>
    <property type="match status" value="1"/>
</dbReference>
<dbReference type="AlphaFoldDB" id="A0A1S8X0R8"/>
<evidence type="ECO:0000313" key="2">
    <source>
        <dbReference type="Proteomes" id="UP000243686"/>
    </source>
</evidence>
<accession>A0A1S8X0R8</accession>
<keyword evidence="2" id="KW-1185">Reference proteome</keyword>
<gene>
    <name evidence="1" type="ORF">X801_03808</name>
</gene>
<name>A0A1S8X0R8_OPIVI</name>
<sequence>MTSIATRRNILSYVSSFFDPPGSLSPVILTAELLLQRLCKLKFEWDQIIEGVELDLWSKWSRSIQLIQNAVIPRTHVPLPTVTTQGPKKDNVVCCSSSLRKFNPFLFDGILRVDGRLQDATLPFETKYPVILPSKHFVTHLTIEHCHTLNGRAGLNFVVSNLRQKYWILKAAKTVKSLLKDCFKCRRWFGQPCQQVMAPLPADRT</sequence>
<dbReference type="InterPro" id="IPR008042">
    <property type="entry name" value="Retrotrans_Pao"/>
</dbReference>
<protein>
    <recommendedName>
        <fullName evidence="3">Integrase zinc-binding domain-containing protein</fullName>
    </recommendedName>
</protein>
<dbReference type="PANTHER" id="PTHR47331">
    <property type="entry name" value="PHD-TYPE DOMAIN-CONTAINING PROTEIN"/>
    <property type="match status" value="1"/>
</dbReference>
<proteinExistence type="predicted"/>
<evidence type="ECO:0000313" key="1">
    <source>
        <dbReference type="EMBL" id="OON20312.1"/>
    </source>
</evidence>
<dbReference type="Proteomes" id="UP000243686">
    <property type="component" value="Unassembled WGS sequence"/>
</dbReference>
<organism evidence="1 2">
    <name type="scientific">Opisthorchis viverrini</name>
    <name type="common">Southeast Asian liver fluke</name>
    <dbReference type="NCBI Taxonomy" id="6198"/>
    <lineage>
        <taxon>Eukaryota</taxon>
        <taxon>Metazoa</taxon>
        <taxon>Spiralia</taxon>
        <taxon>Lophotrochozoa</taxon>
        <taxon>Platyhelminthes</taxon>
        <taxon>Trematoda</taxon>
        <taxon>Digenea</taxon>
        <taxon>Opisthorchiida</taxon>
        <taxon>Opisthorchiata</taxon>
        <taxon>Opisthorchiidae</taxon>
        <taxon>Opisthorchis</taxon>
    </lineage>
</organism>
<reference evidence="1 2" key="1">
    <citation type="submission" date="2015-03" db="EMBL/GenBank/DDBJ databases">
        <title>Draft genome of the nematode, Opisthorchis viverrini.</title>
        <authorList>
            <person name="Mitreva M."/>
        </authorList>
    </citation>
    <scope>NUCLEOTIDE SEQUENCE [LARGE SCALE GENOMIC DNA]</scope>
    <source>
        <strain evidence="1">Khon Kaen</strain>
    </source>
</reference>
<feature type="non-terminal residue" evidence="1">
    <location>
        <position position="205"/>
    </location>
</feature>